<sequence>MNAYKKYRNRIEKYLQTERGKRLINFTYSIGAAIVILGAMFKLLHFPYGNELLFIGMITEVIVFTLSAFDTPIRDYNWDRIFPALTSDNSDDQPNININSTTEKVLKDQQTETSHKPDDHQHYKETYKTYGQSVFPDNRVDITPQNEKYSKQLEDLTAETEKMTKQIQELNDIYARMLKAMSANREK</sequence>
<evidence type="ECO:0000256" key="1">
    <source>
        <dbReference type="SAM" id="Coils"/>
    </source>
</evidence>
<dbReference type="HOGENOM" id="CLU_082721_1_0_10"/>
<name>A0A098BZK3_9BACT</name>
<keyword evidence="1" id="KW-0175">Coiled coil</keyword>
<dbReference type="OrthoDB" id="1466660at2"/>
<dbReference type="InterPro" id="IPR019852">
    <property type="entry name" value="Motility-assoc_prot_GldL"/>
</dbReference>
<keyword evidence="5" id="KW-1185">Reference proteome</keyword>
<keyword evidence="2" id="KW-0472">Membrane</keyword>
<protein>
    <recommendedName>
        <fullName evidence="3">Gliding motility protein GldL-like N-terminal domain-containing protein</fullName>
    </recommendedName>
</protein>
<feature type="domain" description="Gliding motility protein GldL-like N-terminal" evidence="3">
    <location>
        <begin position="28"/>
        <end position="87"/>
    </location>
</feature>
<organism evidence="4 5">
    <name type="scientific">Fermentimonas caenicola</name>
    <dbReference type="NCBI Taxonomy" id="1562970"/>
    <lineage>
        <taxon>Bacteria</taxon>
        <taxon>Pseudomonadati</taxon>
        <taxon>Bacteroidota</taxon>
        <taxon>Bacteroidia</taxon>
        <taxon>Bacteroidales</taxon>
        <taxon>Dysgonomonadaceae</taxon>
        <taxon>Fermentimonas</taxon>
    </lineage>
</organism>
<feature type="transmembrane region" description="Helical" evidence="2">
    <location>
        <begin position="23"/>
        <end position="46"/>
    </location>
</feature>
<dbReference type="Proteomes" id="UP000032417">
    <property type="component" value="Chromosome 1"/>
</dbReference>
<proteinExistence type="predicted"/>
<reference evidence="4 5" key="1">
    <citation type="submission" date="2014-08" db="EMBL/GenBank/DDBJ databases">
        <authorList>
            <person name="Wibberg D."/>
        </authorList>
    </citation>
    <scope>NUCLEOTIDE SEQUENCE [LARGE SCALE GENOMIC DNA]</scope>
    <source>
        <strain evidence="5">ING2-E5B</strain>
    </source>
</reference>
<dbReference type="InterPro" id="IPR055087">
    <property type="entry name" value="GldL-like_N"/>
</dbReference>
<feature type="transmembrane region" description="Helical" evidence="2">
    <location>
        <begin position="52"/>
        <end position="69"/>
    </location>
</feature>
<gene>
    <name evidence="4" type="ORF">ING2E5B_0278</name>
</gene>
<dbReference type="EMBL" id="LN515532">
    <property type="protein sequence ID" value="CEA15047.1"/>
    <property type="molecule type" value="Genomic_DNA"/>
</dbReference>
<dbReference type="KEGG" id="pbt:ING2E5B_0278"/>
<evidence type="ECO:0000259" key="3">
    <source>
        <dbReference type="Pfam" id="PF22827"/>
    </source>
</evidence>
<evidence type="ECO:0000313" key="4">
    <source>
        <dbReference type="EMBL" id="CEA15047.1"/>
    </source>
</evidence>
<dbReference type="Pfam" id="PF22827">
    <property type="entry name" value="GldL_N"/>
    <property type="match status" value="1"/>
</dbReference>
<feature type="coiled-coil region" evidence="1">
    <location>
        <begin position="146"/>
        <end position="173"/>
    </location>
</feature>
<keyword evidence="2" id="KW-1133">Transmembrane helix</keyword>
<evidence type="ECO:0000313" key="5">
    <source>
        <dbReference type="Proteomes" id="UP000032417"/>
    </source>
</evidence>
<keyword evidence="2" id="KW-0812">Transmembrane</keyword>
<evidence type="ECO:0000256" key="2">
    <source>
        <dbReference type="SAM" id="Phobius"/>
    </source>
</evidence>
<dbReference type="AlphaFoldDB" id="A0A098BZK3"/>
<dbReference type="STRING" id="1562970.ING2E5B_0278"/>
<dbReference type="NCBIfam" id="TIGR03513">
    <property type="entry name" value="GldL_gliding"/>
    <property type="match status" value="1"/>
</dbReference>
<accession>A0A098BZK3</accession>